<dbReference type="SMART" id="SM00086">
    <property type="entry name" value="PAC"/>
    <property type="match status" value="2"/>
</dbReference>
<keyword evidence="3" id="KW-0285">Flavoprotein</keyword>
<keyword evidence="4" id="KW-0288">FMN</keyword>
<dbReference type="SUPFAM" id="SSF55785">
    <property type="entry name" value="PYP-like sensor domain (PAS domain)"/>
    <property type="match status" value="2"/>
</dbReference>
<dbReference type="GO" id="GO:0009637">
    <property type="term" value="P:response to blue light"/>
    <property type="evidence" value="ECO:0007669"/>
    <property type="project" value="UniProtKB-ARBA"/>
</dbReference>
<keyword evidence="2" id="KW-0716">Sensory transduction</keyword>
<dbReference type="NCBIfam" id="TIGR00229">
    <property type="entry name" value="sensory_box"/>
    <property type="match status" value="2"/>
</dbReference>
<evidence type="ECO:0000256" key="5">
    <source>
        <dbReference type="ARBA" id="ARBA00022991"/>
    </source>
</evidence>
<accession>A0A126WX05</accession>
<dbReference type="EMBL" id="KU698433">
    <property type="protein sequence ID" value="AML76580.1"/>
    <property type="molecule type" value="mRNA"/>
</dbReference>
<feature type="domain" description="PAC" evidence="8">
    <location>
        <begin position="369"/>
        <end position="423"/>
    </location>
</feature>
<keyword evidence="6" id="KW-0675">Receptor</keyword>
<keyword evidence="5" id="KW-0157">Chromophore</keyword>
<dbReference type="Gene3D" id="3.30.450.20">
    <property type="entry name" value="PAS domain"/>
    <property type="match status" value="2"/>
</dbReference>
<dbReference type="InterPro" id="IPR000014">
    <property type="entry name" value="PAS"/>
</dbReference>
<proteinExistence type="evidence at transcript level"/>
<dbReference type="PROSITE" id="PS50112">
    <property type="entry name" value="PAS"/>
    <property type="match status" value="2"/>
</dbReference>
<dbReference type="PROSITE" id="PS50113">
    <property type="entry name" value="PAC"/>
    <property type="match status" value="1"/>
</dbReference>
<keyword evidence="1" id="KW-0600">Photoreceptor protein</keyword>
<name>A0A126WX05_9MONI</name>
<dbReference type="PANTHER" id="PTHR47429:SF2">
    <property type="entry name" value="PROTEIN TWIN LOV 1"/>
    <property type="match status" value="1"/>
</dbReference>
<evidence type="ECO:0000259" key="7">
    <source>
        <dbReference type="PROSITE" id="PS50112"/>
    </source>
</evidence>
<dbReference type="Pfam" id="PF13426">
    <property type="entry name" value="PAS_9"/>
    <property type="match status" value="2"/>
</dbReference>
<evidence type="ECO:0000259" key="8">
    <source>
        <dbReference type="PROSITE" id="PS50113"/>
    </source>
</evidence>
<dbReference type="PANTHER" id="PTHR47429">
    <property type="entry name" value="PROTEIN TWIN LOV 1"/>
    <property type="match status" value="1"/>
</dbReference>
<dbReference type="InterPro" id="IPR035965">
    <property type="entry name" value="PAS-like_dom_sf"/>
</dbReference>
<feature type="domain" description="PAS" evidence="7">
    <location>
        <begin position="82"/>
        <end position="128"/>
    </location>
</feature>
<evidence type="ECO:0000256" key="3">
    <source>
        <dbReference type="ARBA" id="ARBA00022630"/>
    </source>
</evidence>
<evidence type="ECO:0000256" key="6">
    <source>
        <dbReference type="ARBA" id="ARBA00023170"/>
    </source>
</evidence>
<organism evidence="9">
    <name type="scientific">Equisetum diffusum</name>
    <dbReference type="NCBI Taxonomy" id="231682"/>
    <lineage>
        <taxon>Eukaryota</taxon>
        <taxon>Viridiplantae</taxon>
        <taxon>Streptophyta</taxon>
        <taxon>Embryophyta</taxon>
        <taxon>Tracheophyta</taxon>
        <taxon>Polypodiopsida</taxon>
        <taxon>Equisetidae</taxon>
        <taxon>Equisetales</taxon>
        <taxon>Equisetaceae</taxon>
        <taxon>Equisetum</taxon>
    </lineage>
</organism>
<dbReference type="AlphaFoldDB" id="A0A126WX05"/>
<dbReference type="GO" id="GO:0009881">
    <property type="term" value="F:photoreceptor activity"/>
    <property type="evidence" value="ECO:0007669"/>
    <property type="project" value="UniProtKB-KW"/>
</dbReference>
<evidence type="ECO:0000256" key="1">
    <source>
        <dbReference type="ARBA" id="ARBA00022543"/>
    </source>
</evidence>
<protein>
    <submittedName>
        <fullName evidence="9">Putative LOV domain-containing protein</fullName>
    </submittedName>
</protein>
<dbReference type="CDD" id="cd00130">
    <property type="entry name" value="PAS"/>
    <property type="match status" value="2"/>
</dbReference>
<sequence>MGREISSYTDRWGVGDTEKNTTTSMSRNSSSSSCYYTCSGTSKGDFLIKSLAQVYDTSIRDALGKLHFSFVITDPWLLGHPMVYVSEGFLRMTGYRAEEVLGRNCKILHGPKTDRHTILQIRDAIQEERACQVTILNYTKHGHPFWNLMHMAPVYSNADGERRLLHYIGVQTPVSKCTISAVTGRPKTVVPRMPPFFDFRLLPQKKLGALINTTDGLSNHCPVEALKGLSRLEVERLKGWVENAASCCVVAEEDKQRTISAVQSLLCELAEHSKSKGVSVTRPCCTFVTGEEASFCPSLALGLTKIRESFVLTNPHLPHMPIVYASDTFIQMSGYSKDEILGHNCRFLQGPNTDPKAVQQICDCIKAEQSCTVRILNYRKDRTPFWNLLHIAPVRNSGGKVAFFVGVQIDVTSEDEVETNITCPHMKQLGAVGAIRVVVRSLQGLGLRRIRNTT</sequence>
<feature type="domain" description="PAS" evidence="7">
    <location>
        <begin position="322"/>
        <end position="344"/>
    </location>
</feature>
<reference evidence="9" key="1">
    <citation type="journal article" date="2016" name="Proc. Natl. Acad. Sci. U.S.A.">
        <title>Functional and topological diversity of LOV domain photoreceptors.</title>
        <authorList>
            <person name="Glantz S.T."/>
            <person name="Carpenter E.J."/>
            <person name="Melkonian M."/>
            <person name="Gardner K.H."/>
            <person name="Boyden E.S."/>
            <person name="Wong G.K."/>
            <person name="Chow B.Y."/>
        </authorList>
    </citation>
    <scope>NUCLEOTIDE SEQUENCE</scope>
    <source>
        <strain evidence="9">CAPN_2040598</strain>
    </source>
</reference>
<evidence type="ECO:0000256" key="4">
    <source>
        <dbReference type="ARBA" id="ARBA00022643"/>
    </source>
</evidence>
<dbReference type="InterPro" id="IPR001610">
    <property type="entry name" value="PAC"/>
</dbReference>
<dbReference type="GO" id="GO:0005634">
    <property type="term" value="C:nucleus"/>
    <property type="evidence" value="ECO:0007669"/>
    <property type="project" value="TreeGrafter"/>
</dbReference>
<dbReference type="InterPro" id="IPR000700">
    <property type="entry name" value="PAS-assoc_C"/>
</dbReference>
<evidence type="ECO:0000313" key="9">
    <source>
        <dbReference type="EMBL" id="AML76580.1"/>
    </source>
</evidence>
<evidence type="ECO:0000256" key="2">
    <source>
        <dbReference type="ARBA" id="ARBA00022606"/>
    </source>
</evidence>